<accession>A0A8J3WI57</accession>
<dbReference type="Proteomes" id="UP000655044">
    <property type="component" value="Unassembled WGS sequence"/>
</dbReference>
<comment type="caution">
    <text evidence="2">The sequence shown here is derived from an EMBL/GenBank/DDBJ whole genome shotgun (WGS) entry which is preliminary data.</text>
</comment>
<dbReference type="EMBL" id="BOOI01000082">
    <property type="protein sequence ID" value="GIH88531.1"/>
    <property type="molecule type" value="Genomic_DNA"/>
</dbReference>
<organism evidence="2 3">
    <name type="scientific">Planobispora rosea</name>
    <dbReference type="NCBI Taxonomy" id="35762"/>
    <lineage>
        <taxon>Bacteria</taxon>
        <taxon>Bacillati</taxon>
        <taxon>Actinomycetota</taxon>
        <taxon>Actinomycetes</taxon>
        <taxon>Streptosporangiales</taxon>
        <taxon>Streptosporangiaceae</taxon>
        <taxon>Planobispora</taxon>
    </lineage>
</organism>
<gene>
    <name evidence="2" type="ORF">Pro02_69390</name>
</gene>
<feature type="compositionally biased region" description="Gly residues" evidence="1">
    <location>
        <begin position="20"/>
        <end position="41"/>
    </location>
</feature>
<keyword evidence="3" id="KW-1185">Reference proteome</keyword>
<evidence type="ECO:0000313" key="3">
    <source>
        <dbReference type="Proteomes" id="UP000655044"/>
    </source>
</evidence>
<feature type="region of interest" description="Disordered" evidence="1">
    <location>
        <begin position="15"/>
        <end position="77"/>
    </location>
</feature>
<evidence type="ECO:0000313" key="2">
    <source>
        <dbReference type="EMBL" id="GIH88531.1"/>
    </source>
</evidence>
<sequence>MAAIATGSGMVTSGIVAVNAGGGTGAAGAAGSREGGTGAGSGERPARREGGSGAGRPADQVRARTARAAIEAPKTTM</sequence>
<reference evidence="2" key="1">
    <citation type="submission" date="2021-01" db="EMBL/GenBank/DDBJ databases">
        <title>Whole genome shotgun sequence of Planobispora rosea NBRC 15558.</title>
        <authorList>
            <person name="Komaki H."/>
            <person name="Tamura T."/>
        </authorList>
    </citation>
    <scope>NUCLEOTIDE SEQUENCE</scope>
    <source>
        <strain evidence="2">NBRC 15558</strain>
    </source>
</reference>
<protein>
    <submittedName>
        <fullName evidence="2">Uncharacterized protein</fullName>
    </submittedName>
</protein>
<proteinExistence type="predicted"/>
<evidence type="ECO:0000256" key="1">
    <source>
        <dbReference type="SAM" id="MobiDB-lite"/>
    </source>
</evidence>
<dbReference type="AlphaFoldDB" id="A0A8J3WI57"/>
<name>A0A8J3WI57_PLARO</name>